<evidence type="ECO:0000313" key="3">
    <source>
        <dbReference type="EMBL" id="GAA2499268.1"/>
    </source>
</evidence>
<keyword evidence="2" id="KW-0812">Transmembrane</keyword>
<reference evidence="3 4" key="1">
    <citation type="journal article" date="2019" name="Int. J. Syst. Evol. Microbiol.">
        <title>The Global Catalogue of Microorganisms (GCM) 10K type strain sequencing project: providing services to taxonomists for standard genome sequencing and annotation.</title>
        <authorList>
            <consortium name="The Broad Institute Genomics Platform"/>
            <consortium name="The Broad Institute Genome Sequencing Center for Infectious Disease"/>
            <person name="Wu L."/>
            <person name="Ma J."/>
        </authorList>
    </citation>
    <scope>NUCLEOTIDE SEQUENCE [LARGE SCALE GENOMIC DNA]</scope>
    <source>
        <strain evidence="3 4">JCM 6307</strain>
    </source>
</reference>
<evidence type="ECO:0000256" key="1">
    <source>
        <dbReference type="SAM" id="MobiDB-lite"/>
    </source>
</evidence>
<accession>A0ABN3ME59</accession>
<keyword evidence="2" id="KW-1133">Transmembrane helix</keyword>
<protein>
    <submittedName>
        <fullName evidence="3">Uncharacterized protein</fullName>
    </submittedName>
</protein>
<comment type="caution">
    <text evidence="3">The sequence shown here is derived from an EMBL/GenBank/DDBJ whole genome shotgun (WGS) entry which is preliminary data.</text>
</comment>
<feature type="compositionally biased region" description="Pro residues" evidence="1">
    <location>
        <begin position="86"/>
        <end position="104"/>
    </location>
</feature>
<name>A0ABN3ME59_9ACTN</name>
<keyword evidence="2" id="KW-0472">Membrane</keyword>
<feature type="compositionally biased region" description="Low complexity" evidence="1">
    <location>
        <begin position="57"/>
        <end position="69"/>
    </location>
</feature>
<gene>
    <name evidence="3" type="ORF">GCM10010406_39760</name>
</gene>
<feature type="region of interest" description="Disordered" evidence="1">
    <location>
        <begin position="57"/>
        <end position="111"/>
    </location>
</feature>
<sequence>MPAPPGLPPHSGTALLGLVHAVLTAVRLGGYVLTDRFRTGGRHHPALILAVRNARPATDPAPDVTVDDTGSLRPRGCVEGTVPKAPTVPPRTARPPLPPRPHPAPTRKGTA</sequence>
<proteinExistence type="predicted"/>
<keyword evidence="4" id="KW-1185">Reference proteome</keyword>
<dbReference type="EMBL" id="BAAATA010000026">
    <property type="protein sequence ID" value="GAA2499268.1"/>
    <property type="molecule type" value="Genomic_DNA"/>
</dbReference>
<dbReference type="Proteomes" id="UP001501358">
    <property type="component" value="Unassembled WGS sequence"/>
</dbReference>
<evidence type="ECO:0000256" key="2">
    <source>
        <dbReference type="SAM" id="Phobius"/>
    </source>
</evidence>
<evidence type="ECO:0000313" key="4">
    <source>
        <dbReference type="Proteomes" id="UP001501358"/>
    </source>
</evidence>
<organism evidence="3 4">
    <name type="scientific">Streptomyces thermolineatus</name>
    <dbReference type="NCBI Taxonomy" id="44033"/>
    <lineage>
        <taxon>Bacteria</taxon>
        <taxon>Bacillati</taxon>
        <taxon>Actinomycetota</taxon>
        <taxon>Actinomycetes</taxon>
        <taxon>Kitasatosporales</taxon>
        <taxon>Streptomycetaceae</taxon>
        <taxon>Streptomyces</taxon>
    </lineage>
</organism>
<feature type="transmembrane region" description="Helical" evidence="2">
    <location>
        <begin position="12"/>
        <end position="33"/>
    </location>
</feature>